<organism evidence="2 3">
    <name type="scientific">Sedimentibacter acidaminivorans</name>
    <dbReference type="NCBI Taxonomy" id="913099"/>
    <lineage>
        <taxon>Bacteria</taxon>
        <taxon>Bacillati</taxon>
        <taxon>Bacillota</taxon>
        <taxon>Tissierellia</taxon>
        <taxon>Sedimentibacter</taxon>
    </lineage>
</organism>
<name>A0ABS4GD42_9FIRM</name>
<reference evidence="2 3" key="1">
    <citation type="submission" date="2021-03" db="EMBL/GenBank/DDBJ databases">
        <title>Genomic Encyclopedia of Type Strains, Phase IV (KMG-IV): sequencing the most valuable type-strain genomes for metagenomic binning, comparative biology and taxonomic classification.</title>
        <authorList>
            <person name="Goeker M."/>
        </authorList>
    </citation>
    <scope>NUCLEOTIDE SEQUENCE [LARGE SCALE GENOMIC DNA]</scope>
    <source>
        <strain evidence="2 3">DSM 24004</strain>
    </source>
</reference>
<dbReference type="EMBL" id="JAGGKS010000003">
    <property type="protein sequence ID" value="MBP1925562.1"/>
    <property type="molecule type" value="Genomic_DNA"/>
</dbReference>
<evidence type="ECO:0000313" key="3">
    <source>
        <dbReference type="Proteomes" id="UP001519342"/>
    </source>
</evidence>
<feature type="transmembrane region" description="Helical" evidence="1">
    <location>
        <begin position="7"/>
        <end position="27"/>
    </location>
</feature>
<keyword evidence="1" id="KW-0472">Membrane</keyword>
<sequence length="424" mass="46640">MKIKNEKLFIQIACLTCAVVLWVIVMVQTNPILDETIKNVPVTIKNLSALESSNMVLMNKDKDNLLVNIKVKGTGEQLSKINKTDFTAYIDVLGLGEGNRNVKVEVSGPNEIEIGDHYPSQIACVVESVISRVMDVDIQYEGSQLQDYFRASGTSNPSSVKITGPRSIVDSAKAAIATINVDGAKDTVIKTVPVRIYNGTDTEIFMSVPTDNVEVSVPIYPTKYVNIKPNISGVPLDGYELVNTSVSPTRVKIAARRDILDSINELEIEELDITDAYHNILSSRKILNDSGFMILGLDKDPVVNVVVEKIIQKELTYKIDEIEFTNIIDGYEVDLSNTDISVIANIEGASSAVNNFNKEELKLTVDLSQASLGSNNITIKSLTDNKQVNVLLNIDTIEVNIIEPENQSSTETNTINLDNQTEME</sequence>
<keyword evidence="3" id="KW-1185">Reference proteome</keyword>
<evidence type="ECO:0000313" key="2">
    <source>
        <dbReference type="EMBL" id="MBP1925562.1"/>
    </source>
</evidence>
<gene>
    <name evidence="2" type="ORF">J2Z76_001421</name>
</gene>
<dbReference type="Gene3D" id="2.170.120.30">
    <property type="match status" value="2"/>
</dbReference>
<dbReference type="RefSeq" id="WP_209511288.1">
    <property type="nucleotide sequence ID" value="NZ_JAGGKS010000003.1"/>
</dbReference>
<protein>
    <submittedName>
        <fullName evidence="2">YbbR domain-containing protein</fullName>
    </submittedName>
</protein>
<proteinExistence type="predicted"/>
<accession>A0ABS4GD42</accession>
<comment type="caution">
    <text evidence="2">The sequence shown here is derived from an EMBL/GenBank/DDBJ whole genome shotgun (WGS) entry which is preliminary data.</text>
</comment>
<dbReference type="InterPro" id="IPR012505">
    <property type="entry name" value="YbbR"/>
</dbReference>
<dbReference type="InterPro" id="IPR053154">
    <property type="entry name" value="c-di-AMP_regulator"/>
</dbReference>
<dbReference type="PANTHER" id="PTHR37804">
    <property type="entry name" value="CDAA REGULATORY PROTEIN CDAR"/>
    <property type="match status" value="1"/>
</dbReference>
<keyword evidence="1" id="KW-0812">Transmembrane</keyword>
<dbReference type="Proteomes" id="UP001519342">
    <property type="component" value="Unassembled WGS sequence"/>
</dbReference>
<evidence type="ECO:0000256" key="1">
    <source>
        <dbReference type="SAM" id="Phobius"/>
    </source>
</evidence>
<dbReference type="Gene3D" id="2.170.120.40">
    <property type="entry name" value="YbbR-like domain"/>
    <property type="match status" value="2"/>
</dbReference>
<keyword evidence="1" id="KW-1133">Transmembrane helix</keyword>
<dbReference type="Pfam" id="PF07949">
    <property type="entry name" value="YbbR"/>
    <property type="match status" value="3"/>
</dbReference>
<dbReference type="PANTHER" id="PTHR37804:SF1">
    <property type="entry name" value="CDAA REGULATORY PROTEIN CDAR"/>
    <property type="match status" value="1"/>
</dbReference>